<dbReference type="Gene3D" id="1.20.1070.10">
    <property type="entry name" value="Rhodopsin 7-helix transmembrane proteins"/>
    <property type="match status" value="1"/>
</dbReference>
<feature type="transmembrane region" description="Helical" evidence="1">
    <location>
        <begin position="174"/>
        <end position="196"/>
    </location>
</feature>
<dbReference type="Proteomes" id="UP001432322">
    <property type="component" value="Unassembled WGS sequence"/>
</dbReference>
<evidence type="ECO:0000313" key="3">
    <source>
        <dbReference type="Proteomes" id="UP001432322"/>
    </source>
</evidence>
<keyword evidence="1" id="KW-0812">Transmembrane</keyword>
<dbReference type="SUPFAM" id="SSF81321">
    <property type="entry name" value="Family A G protein-coupled receptor-like"/>
    <property type="match status" value="1"/>
</dbReference>
<evidence type="ECO:0000256" key="1">
    <source>
        <dbReference type="SAM" id="Phobius"/>
    </source>
</evidence>
<dbReference type="PANTHER" id="PTHR24224">
    <property type="entry name" value="CARDIOACCELERATORY PEPTIDE RECEPTOR-RELATED"/>
    <property type="match status" value="1"/>
</dbReference>
<feature type="transmembrane region" description="Helical" evidence="1">
    <location>
        <begin position="130"/>
        <end position="154"/>
    </location>
</feature>
<dbReference type="Pfam" id="PF10323">
    <property type="entry name" value="7TM_GPCR_Srv"/>
    <property type="match status" value="1"/>
</dbReference>
<name>A0AAV5W1P9_9BILA</name>
<feature type="transmembrane region" description="Helical" evidence="1">
    <location>
        <begin position="47"/>
        <end position="64"/>
    </location>
</feature>
<dbReference type="AlphaFoldDB" id="A0AAV5W1P9"/>
<feature type="non-terminal residue" evidence="2">
    <location>
        <position position="294"/>
    </location>
</feature>
<comment type="caution">
    <text evidence="2">The sequence shown here is derived from an EMBL/GenBank/DDBJ whole genome shotgun (WGS) entry which is preliminary data.</text>
</comment>
<feature type="transmembrane region" description="Helical" evidence="1">
    <location>
        <begin position="257"/>
        <end position="277"/>
    </location>
</feature>
<dbReference type="GO" id="GO:0016020">
    <property type="term" value="C:membrane"/>
    <property type="evidence" value="ECO:0007669"/>
    <property type="project" value="TreeGrafter"/>
</dbReference>
<dbReference type="InterPro" id="IPR052665">
    <property type="entry name" value="Neuropeptide-GPCR"/>
</dbReference>
<feature type="transmembrane region" description="Helical" evidence="1">
    <location>
        <begin position="84"/>
        <end position="109"/>
    </location>
</feature>
<protein>
    <recommendedName>
        <fullName evidence="4">G protein-coupled receptor</fullName>
    </recommendedName>
</protein>
<reference evidence="2" key="1">
    <citation type="submission" date="2023-10" db="EMBL/GenBank/DDBJ databases">
        <title>Genome assembly of Pristionchus species.</title>
        <authorList>
            <person name="Yoshida K."/>
            <person name="Sommer R.J."/>
        </authorList>
    </citation>
    <scope>NUCLEOTIDE SEQUENCE</scope>
    <source>
        <strain evidence="2">RS5133</strain>
    </source>
</reference>
<accession>A0AAV5W1P9</accession>
<feature type="transmembrane region" description="Helical" evidence="1">
    <location>
        <begin position="6"/>
        <end position="27"/>
    </location>
</feature>
<dbReference type="EMBL" id="BTSY01000004">
    <property type="protein sequence ID" value="GMT24623.1"/>
    <property type="molecule type" value="Genomic_DNA"/>
</dbReference>
<dbReference type="PANTHER" id="PTHR24224:SF17">
    <property type="entry name" value="G-PROTEIN COUPLED RECEPTORS FAMILY 1 PROFILE DOMAIN-CONTAINING PROTEIN"/>
    <property type="match status" value="1"/>
</dbReference>
<keyword evidence="1" id="KW-0472">Membrane</keyword>
<proteinExistence type="predicted"/>
<organism evidence="2 3">
    <name type="scientific">Pristionchus fissidentatus</name>
    <dbReference type="NCBI Taxonomy" id="1538716"/>
    <lineage>
        <taxon>Eukaryota</taxon>
        <taxon>Metazoa</taxon>
        <taxon>Ecdysozoa</taxon>
        <taxon>Nematoda</taxon>
        <taxon>Chromadorea</taxon>
        <taxon>Rhabditida</taxon>
        <taxon>Rhabditina</taxon>
        <taxon>Diplogasteromorpha</taxon>
        <taxon>Diplogasteroidea</taxon>
        <taxon>Neodiplogasteridae</taxon>
        <taxon>Pristionchus</taxon>
    </lineage>
</organism>
<keyword evidence="1" id="KW-1133">Transmembrane helix</keyword>
<evidence type="ECO:0000313" key="2">
    <source>
        <dbReference type="EMBL" id="GMT24623.1"/>
    </source>
</evidence>
<keyword evidence="3" id="KW-1185">Reference proteome</keyword>
<gene>
    <name evidence="2" type="ORF">PFISCL1PPCAC_15920</name>
</gene>
<evidence type="ECO:0008006" key="4">
    <source>
        <dbReference type="Google" id="ProtNLM"/>
    </source>
</evidence>
<dbReference type="InterPro" id="IPR019426">
    <property type="entry name" value="7TM_GPCR_serpentine_rcpt_Srv"/>
</dbReference>
<sequence>MLLFNLIIVVLCAMAIPLNFILAFVIARERWRTSSRDSYFRSSFFDLLLLDPPALITFFLFYVLKAEPPINNFLFNSKWNQTAAWSYYCLYLALYWKITGIVLITIQRLCACCYPYSDFTHNLDAHPKTISCICLLISPVLTGILWVTSGHLTYNNVHDMAFVLEQGYVTRNVALASIIITLCIVVSSAVYGRIYFVMRAMMKDSGMGESIAMRAQLRMSLQGFAQVFALIFIDIYFLIITFGTFSSSEDVEVMRRFYHAFYFMLSALNPISLIILSDKTREAMFCRKVKRGRQ</sequence>
<feature type="transmembrane region" description="Helical" evidence="1">
    <location>
        <begin position="223"/>
        <end position="245"/>
    </location>
</feature>